<evidence type="ECO:0000256" key="1">
    <source>
        <dbReference type="ARBA" id="ARBA00004127"/>
    </source>
</evidence>
<evidence type="ECO:0000256" key="11">
    <source>
        <dbReference type="ARBA" id="ARBA00023294"/>
    </source>
</evidence>
<keyword evidence="11" id="KW-0927">Auxin signaling pathway</keyword>
<evidence type="ECO:0000256" key="4">
    <source>
        <dbReference type="ARBA" id="ARBA00022448"/>
    </source>
</evidence>
<comment type="similarity">
    <text evidence="3">Belongs to the amino acid/polyamine transporter 2 family. Amino acid/auxin permease (AAAP) (TC 2.A.18.1) subfamily.</text>
</comment>
<keyword evidence="7" id="KW-0769">Symport</keyword>
<evidence type="ECO:0000256" key="9">
    <source>
        <dbReference type="ARBA" id="ARBA00022989"/>
    </source>
</evidence>
<evidence type="ECO:0000256" key="6">
    <source>
        <dbReference type="ARBA" id="ARBA00022692"/>
    </source>
</evidence>
<dbReference type="InterPro" id="IPR013057">
    <property type="entry name" value="AA_transpt_TM"/>
</dbReference>
<evidence type="ECO:0000256" key="3">
    <source>
        <dbReference type="ARBA" id="ARBA00005590"/>
    </source>
</evidence>
<feature type="transmembrane region" description="Helical" evidence="14">
    <location>
        <begin position="62"/>
        <end position="83"/>
    </location>
</feature>
<feature type="transmembrane region" description="Helical" evidence="14">
    <location>
        <begin position="121"/>
        <end position="139"/>
    </location>
</feature>
<accession>A0ABU6WYJ6</accession>
<evidence type="ECO:0000256" key="7">
    <source>
        <dbReference type="ARBA" id="ARBA00022847"/>
    </source>
</evidence>
<gene>
    <name evidence="16" type="primary">AAP2_5</name>
    <name evidence="16" type="ORF">PIB30_102503</name>
</gene>
<evidence type="ECO:0000256" key="10">
    <source>
        <dbReference type="ARBA" id="ARBA00023136"/>
    </source>
</evidence>
<comment type="caution">
    <text evidence="16">The sequence shown here is derived from an EMBL/GenBank/DDBJ whole genome shotgun (WGS) entry which is preliminary data.</text>
</comment>
<protein>
    <submittedName>
        <fullName evidence="16">Amino acid permease 2</fullName>
    </submittedName>
</protein>
<proteinExistence type="inferred from homology"/>
<feature type="compositionally biased region" description="Low complexity" evidence="13">
    <location>
        <begin position="1"/>
        <end position="11"/>
    </location>
</feature>
<dbReference type="Pfam" id="PF01490">
    <property type="entry name" value="Aa_trans"/>
    <property type="match status" value="1"/>
</dbReference>
<keyword evidence="10 14" id="KW-0472">Membrane</keyword>
<name>A0ABU6WYJ6_9FABA</name>
<keyword evidence="4" id="KW-0813">Transport</keyword>
<evidence type="ECO:0000256" key="14">
    <source>
        <dbReference type="SAM" id="Phobius"/>
    </source>
</evidence>
<keyword evidence="5" id="KW-1003">Cell membrane</keyword>
<evidence type="ECO:0000256" key="13">
    <source>
        <dbReference type="SAM" id="MobiDB-lite"/>
    </source>
</evidence>
<evidence type="ECO:0000313" key="17">
    <source>
        <dbReference type="Proteomes" id="UP001341840"/>
    </source>
</evidence>
<dbReference type="EMBL" id="JASCZI010184411">
    <property type="protein sequence ID" value="MED6190106.1"/>
    <property type="molecule type" value="Genomic_DNA"/>
</dbReference>
<evidence type="ECO:0000256" key="5">
    <source>
        <dbReference type="ARBA" id="ARBA00022475"/>
    </source>
</evidence>
<comment type="function">
    <text evidence="12">Carrier protein involved in proton-driven auxin influx. Mediates the formation of auxin gradient from developing leaves (site of auxin biosynthesis) to tips by contributing to the loading of auxin in vascular tissues and facilitating acropetal (base to tip) auxin transport within inner tissues of the root apex, and basipetal (tip to base) auxin transport within outer tissues of the root apex. May be involved in lateral roots and nodules formation.</text>
</comment>
<dbReference type="PANTHER" id="PTHR48017">
    <property type="entry name" value="OS05G0424000 PROTEIN-RELATED"/>
    <property type="match status" value="1"/>
</dbReference>
<evidence type="ECO:0000256" key="12">
    <source>
        <dbReference type="ARBA" id="ARBA00045588"/>
    </source>
</evidence>
<organism evidence="16 17">
    <name type="scientific">Stylosanthes scabra</name>
    <dbReference type="NCBI Taxonomy" id="79078"/>
    <lineage>
        <taxon>Eukaryota</taxon>
        <taxon>Viridiplantae</taxon>
        <taxon>Streptophyta</taxon>
        <taxon>Embryophyta</taxon>
        <taxon>Tracheophyta</taxon>
        <taxon>Spermatophyta</taxon>
        <taxon>Magnoliopsida</taxon>
        <taxon>eudicotyledons</taxon>
        <taxon>Gunneridae</taxon>
        <taxon>Pentapetalae</taxon>
        <taxon>rosids</taxon>
        <taxon>fabids</taxon>
        <taxon>Fabales</taxon>
        <taxon>Fabaceae</taxon>
        <taxon>Papilionoideae</taxon>
        <taxon>50 kb inversion clade</taxon>
        <taxon>dalbergioids sensu lato</taxon>
        <taxon>Dalbergieae</taxon>
        <taxon>Pterocarpus clade</taxon>
        <taxon>Stylosanthes</taxon>
    </lineage>
</organism>
<feature type="transmembrane region" description="Helical" evidence="14">
    <location>
        <begin position="36"/>
        <end position="56"/>
    </location>
</feature>
<comment type="subcellular location">
    <subcellularLocation>
        <location evidence="2">Cell membrane</location>
    </subcellularLocation>
    <subcellularLocation>
        <location evidence="1">Endomembrane system</location>
        <topology evidence="1">Multi-pass membrane protein</topology>
    </subcellularLocation>
</comment>
<keyword evidence="17" id="KW-1185">Reference proteome</keyword>
<evidence type="ECO:0000313" key="16">
    <source>
        <dbReference type="EMBL" id="MED6190106.1"/>
    </source>
</evidence>
<reference evidence="16 17" key="1">
    <citation type="journal article" date="2023" name="Plants (Basel)">
        <title>Bridging the Gap: Combining Genomics and Transcriptomics Approaches to Understand Stylosanthes scabra, an Orphan Legume from the Brazilian Caatinga.</title>
        <authorList>
            <person name="Ferreira-Neto J.R.C."/>
            <person name="da Silva M.D."/>
            <person name="Binneck E."/>
            <person name="de Melo N.F."/>
            <person name="da Silva R.H."/>
            <person name="de Melo A.L.T.M."/>
            <person name="Pandolfi V."/>
            <person name="Bustamante F.O."/>
            <person name="Brasileiro-Vidal A.C."/>
            <person name="Benko-Iseppon A.M."/>
        </authorList>
    </citation>
    <scope>NUCLEOTIDE SEQUENCE [LARGE SCALE GENOMIC DNA]</scope>
    <source>
        <tissue evidence="16">Leaves</tissue>
    </source>
</reference>
<sequence>ENSSAATTTALNHHHHHLSPYDDDGRPKRTGTVWTTSSHVITAVIGSGVLSLAWSIGQLGWIGGPLVLLFFSVVTLYTSYFLADSYRVGDPINGKRSYTYMEAIDNILGGKNFIFCGIMQYINLYATAIGFTIGAAISMM</sequence>
<evidence type="ECO:0000256" key="8">
    <source>
        <dbReference type="ARBA" id="ARBA00022970"/>
    </source>
</evidence>
<keyword evidence="6 14" id="KW-0812">Transmembrane</keyword>
<feature type="non-terminal residue" evidence="16">
    <location>
        <position position="1"/>
    </location>
</feature>
<feature type="domain" description="Amino acid transporter transmembrane" evidence="15">
    <location>
        <begin position="29"/>
        <end position="139"/>
    </location>
</feature>
<evidence type="ECO:0000259" key="15">
    <source>
        <dbReference type="Pfam" id="PF01490"/>
    </source>
</evidence>
<feature type="region of interest" description="Disordered" evidence="13">
    <location>
        <begin position="1"/>
        <end position="25"/>
    </location>
</feature>
<keyword evidence="8" id="KW-0029">Amino-acid transport</keyword>
<keyword evidence="9 14" id="KW-1133">Transmembrane helix</keyword>
<dbReference type="Proteomes" id="UP001341840">
    <property type="component" value="Unassembled WGS sequence"/>
</dbReference>
<evidence type="ECO:0000256" key="2">
    <source>
        <dbReference type="ARBA" id="ARBA00004236"/>
    </source>
</evidence>